<dbReference type="GO" id="GO:0016702">
    <property type="term" value="F:oxidoreductase activity, acting on single donors with incorporation of molecular oxygen, incorporation of two atoms of oxygen"/>
    <property type="evidence" value="ECO:0007669"/>
    <property type="project" value="InterPro"/>
</dbReference>
<feature type="signal peptide" evidence="4">
    <location>
        <begin position="1"/>
        <end position="21"/>
    </location>
</feature>
<dbReference type="SUPFAM" id="SSF49482">
    <property type="entry name" value="Aromatic compound dioxygenase"/>
    <property type="match status" value="1"/>
</dbReference>
<evidence type="ECO:0000256" key="4">
    <source>
        <dbReference type="SAM" id="SignalP"/>
    </source>
</evidence>
<dbReference type="InterPro" id="IPR000627">
    <property type="entry name" value="Intradiol_dOase_C"/>
</dbReference>
<dbReference type="CDD" id="cd00421">
    <property type="entry name" value="intradiol_dioxygenase"/>
    <property type="match status" value="1"/>
</dbReference>
<dbReference type="InterPro" id="IPR050770">
    <property type="entry name" value="Intradiol_RC_Dioxygenase"/>
</dbReference>
<feature type="domain" description="Intradiol ring-cleavage dioxygenases" evidence="5">
    <location>
        <begin position="53"/>
        <end position="172"/>
    </location>
</feature>
<reference evidence="7" key="1">
    <citation type="submission" date="2017-11" db="EMBL/GenBank/DDBJ databases">
        <authorList>
            <person name="Kuznetsova I."/>
            <person name="Sazanova A."/>
            <person name="Chirak E."/>
            <person name="Safronova V."/>
            <person name="Willems A."/>
        </authorList>
    </citation>
    <scope>NUCLEOTIDE SEQUENCE [LARGE SCALE GENOMIC DNA]</scope>
    <source>
        <strain evidence="7">CCBAU 03422</strain>
    </source>
</reference>
<dbReference type="PANTHER" id="PTHR33711">
    <property type="entry name" value="DIOXYGENASE, PUTATIVE (AFU_ORTHOLOGUE AFUA_2G02910)-RELATED"/>
    <property type="match status" value="1"/>
</dbReference>
<comment type="caution">
    <text evidence="6">The sequence shown here is derived from an EMBL/GenBank/DDBJ whole genome shotgun (WGS) entry which is preliminary data.</text>
</comment>
<dbReference type="Gene3D" id="2.60.130.10">
    <property type="entry name" value="Aromatic compound dioxygenase"/>
    <property type="match status" value="1"/>
</dbReference>
<accession>A0A2P7B5A6</accession>
<sequence length="196" mass="21989">MKPTRRSVLAAFLAVPSIKAASIFEANALGAQSDLVLTPACQDADELTLSQTEGPYYKPSSPLKQDFAADAPGAQRITLAGFVLETNCTPVNKALVELWHADEHGSYDRDGYRLRGHQFTDARGRWWFSTIIPSLYPGRTRHYHVKVQKPGGDVLTTQLYFPGEPMNQRDRIFDEHLLLRMSDTTDGKFARFDFVV</sequence>
<protein>
    <submittedName>
        <fullName evidence="6">Intradiol ring-cleavage dioxygenase</fullName>
    </submittedName>
</protein>
<dbReference type="GO" id="GO:0008199">
    <property type="term" value="F:ferric iron binding"/>
    <property type="evidence" value="ECO:0007669"/>
    <property type="project" value="InterPro"/>
</dbReference>
<dbReference type="AlphaFoldDB" id="A0A2P7B5A6"/>
<keyword evidence="4" id="KW-0732">Signal</keyword>
<organism evidence="6 7">
    <name type="scientific">Phyllobacterium sophorae</name>
    <dbReference type="NCBI Taxonomy" id="1520277"/>
    <lineage>
        <taxon>Bacteria</taxon>
        <taxon>Pseudomonadati</taxon>
        <taxon>Pseudomonadota</taxon>
        <taxon>Alphaproteobacteria</taxon>
        <taxon>Hyphomicrobiales</taxon>
        <taxon>Phyllobacteriaceae</taxon>
        <taxon>Phyllobacterium</taxon>
    </lineage>
</organism>
<keyword evidence="3" id="KW-0560">Oxidoreductase</keyword>
<evidence type="ECO:0000313" key="7">
    <source>
        <dbReference type="Proteomes" id="UP000241764"/>
    </source>
</evidence>
<dbReference type="InterPro" id="IPR015889">
    <property type="entry name" value="Intradiol_dOase_core"/>
</dbReference>
<dbReference type="OrthoDB" id="9805815at2"/>
<dbReference type="EMBL" id="PGGM01000012">
    <property type="protein sequence ID" value="PSH61629.1"/>
    <property type="molecule type" value="Genomic_DNA"/>
</dbReference>
<evidence type="ECO:0000256" key="1">
    <source>
        <dbReference type="ARBA" id="ARBA00007825"/>
    </source>
</evidence>
<evidence type="ECO:0000313" key="6">
    <source>
        <dbReference type="EMBL" id="PSH61629.1"/>
    </source>
</evidence>
<dbReference type="RefSeq" id="WP_106666305.1">
    <property type="nucleotide sequence ID" value="NZ_PGGM01000012.1"/>
</dbReference>
<feature type="chain" id="PRO_5015118222" evidence="4">
    <location>
        <begin position="22"/>
        <end position="196"/>
    </location>
</feature>
<gene>
    <name evidence="6" type="ORF">CU103_22750</name>
</gene>
<dbReference type="PANTHER" id="PTHR33711:SF11">
    <property type="entry name" value="DIOXYGENASE"/>
    <property type="match status" value="1"/>
</dbReference>
<dbReference type="Proteomes" id="UP000241764">
    <property type="component" value="Unassembled WGS sequence"/>
</dbReference>
<proteinExistence type="inferred from homology"/>
<evidence type="ECO:0000256" key="3">
    <source>
        <dbReference type="ARBA" id="ARBA00023002"/>
    </source>
</evidence>
<keyword evidence="7" id="KW-1185">Reference proteome</keyword>
<evidence type="ECO:0000256" key="2">
    <source>
        <dbReference type="ARBA" id="ARBA00022964"/>
    </source>
</evidence>
<keyword evidence="2 6" id="KW-0223">Dioxygenase</keyword>
<name>A0A2P7B5A6_9HYPH</name>
<comment type="similarity">
    <text evidence="1">Belongs to the intradiol ring-cleavage dioxygenase family.</text>
</comment>
<dbReference type="Pfam" id="PF00775">
    <property type="entry name" value="Dioxygenase_C"/>
    <property type="match status" value="1"/>
</dbReference>
<evidence type="ECO:0000259" key="5">
    <source>
        <dbReference type="Pfam" id="PF00775"/>
    </source>
</evidence>